<gene>
    <name evidence="1" type="ORF">Ocin01_19632</name>
</gene>
<feature type="non-terminal residue" evidence="1">
    <location>
        <position position="1"/>
    </location>
</feature>
<sequence>LEKLKNVGTKISGSNFEDKTPNAVQKQVLVENDDVHCIKLDPYELEYVYVEDDAVQDGESFMAPEHDPLSTSSPIIPNIHMDVRANEYSRIIAEQNDNGRELGATGKFAETFSKLYHKVCKLRRDSDNENMTQRTLKTLAMNSRLERNYDRKSQKLEKMLQLQLLVAGTP</sequence>
<feature type="non-terminal residue" evidence="1">
    <location>
        <position position="170"/>
    </location>
</feature>
<accession>A0A1D2M254</accession>
<keyword evidence="1" id="KW-0328">Glycosyltransferase</keyword>
<dbReference type="GO" id="GO:0016757">
    <property type="term" value="F:glycosyltransferase activity"/>
    <property type="evidence" value="ECO:0007669"/>
    <property type="project" value="UniProtKB-KW"/>
</dbReference>
<name>A0A1D2M254_ORCCI</name>
<proteinExistence type="predicted"/>
<dbReference type="AlphaFoldDB" id="A0A1D2M254"/>
<evidence type="ECO:0000313" key="2">
    <source>
        <dbReference type="Proteomes" id="UP000094527"/>
    </source>
</evidence>
<keyword evidence="2" id="KW-1185">Reference proteome</keyword>
<organism evidence="1 2">
    <name type="scientific">Orchesella cincta</name>
    <name type="common">Springtail</name>
    <name type="synonym">Podura cincta</name>
    <dbReference type="NCBI Taxonomy" id="48709"/>
    <lineage>
        <taxon>Eukaryota</taxon>
        <taxon>Metazoa</taxon>
        <taxon>Ecdysozoa</taxon>
        <taxon>Arthropoda</taxon>
        <taxon>Hexapoda</taxon>
        <taxon>Collembola</taxon>
        <taxon>Entomobryomorpha</taxon>
        <taxon>Entomobryoidea</taxon>
        <taxon>Orchesellidae</taxon>
        <taxon>Orchesellinae</taxon>
        <taxon>Orchesella</taxon>
    </lineage>
</organism>
<evidence type="ECO:0000313" key="1">
    <source>
        <dbReference type="EMBL" id="ODM87049.1"/>
    </source>
</evidence>
<dbReference type="Proteomes" id="UP000094527">
    <property type="component" value="Unassembled WGS sequence"/>
</dbReference>
<comment type="caution">
    <text evidence="1">The sequence shown here is derived from an EMBL/GenBank/DDBJ whole genome shotgun (WGS) entry which is preliminary data.</text>
</comment>
<keyword evidence="1" id="KW-0808">Transferase</keyword>
<reference evidence="1 2" key="1">
    <citation type="journal article" date="2016" name="Genome Biol. Evol.">
        <title>Gene Family Evolution Reflects Adaptation to Soil Environmental Stressors in the Genome of the Collembolan Orchesella cincta.</title>
        <authorList>
            <person name="Faddeeva-Vakhrusheva A."/>
            <person name="Derks M.F."/>
            <person name="Anvar S.Y."/>
            <person name="Agamennone V."/>
            <person name="Suring W."/>
            <person name="Smit S."/>
            <person name="van Straalen N.M."/>
            <person name="Roelofs D."/>
        </authorList>
    </citation>
    <scope>NUCLEOTIDE SEQUENCE [LARGE SCALE GENOMIC DNA]</scope>
    <source>
        <tissue evidence="1">Mixed pool</tissue>
    </source>
</reference>
<protein>
    <submittedName>
        <fullName evidence="1">Anthranilate phosphoribosyltransferase</fullName>
    </submittedName>
</protein>
<dbReference type="EMBL" id="LJIJ01006293">
    <property type="protein sequence ID" value="ODM87049.1"/>
    <property type="molecule type" value="Genomic_DNA"/>
</dbReference>